<gene>
    <name evidence="2" type="ORF">NCTC9695_05402</name>
</gene>
<feature type="region of interest" description="Disordered" evidence="1">
    <location>
        <begin position="1"/>
        <end position="20"/>
    </location>
</feature>
<dbReference type="Proteomes" id="UP000275777">
    <property type="component" value="Chromosome"/>
</dbReference>
<organism evidence="2 3">
    <name type="scientific">Chromobacterium violaceum</name>
    <dbReference type="NCBI Taxonomy" id="536"/>
    <lineage>
        <taxon>Bacteria</taxon>
        <taxon>Pseudomonadati</taxon>
        <taxon>Pseudomonadota</taxon>
        <taxon>Betaproteobacteria</taxon>
        <taxon>Neisseriales</taxon>
        <taxon>Chromobacteriaceae</taxon>
        <taxon>Chromobacterium</taxon>
    </lineage>
</organism>
<proteinExistence type="predicted"/>
<name>A0A447TJ59_CHRVL</name>
<evidence type="ECO:0000313" key="3">
    <source>
        <dbReference type="Proteomes" id="UP000275777"/>
    </source>
</evidence>
<evidence type="ECO:0000313" key="2">
    <source>
        <dbReference type="EMBL" id="VEB44898.1"/>
    </source>
</evidence>
<evidence type="ECO:0000256" key="1">
    <source>
        <dbReference type="SAM" id="MobiDB-lite"/>
    </source>
</evidence>
<reference evidence="2 3" key="1">
    <citation type="submission" date="2018-12" db="EMBL/GenBank/DDBJ databases">
        <authorList>
            <consortium name="Pathogen Informatics"/>
        </authorList>
    </citation>
    <scope>NUCLEOTIDE SEQUENCE [LARGE SCALE GENOMIC DNA]</scope>
    <source>
        <strain evidence="2 3">NCTC9695</strain>
    </source>
</reference>
<sequence length="44" mass="5164">MRLEREPGSQSLRLTPSLDMGKRTHLSVRMHRKDVGLRLKFNTD</sequence>
<protein>
    <submittedName>
        <fullName evidence="2">Uncharacterized protein</fullName>
    </submittedName>
</protein>
<accession>A0A447TJ59</accession>
<dbReference type="EMBL" id="LR134182">
    <property type="protein sequence ID" value="VEB44898.1"/>
    <property type="molecule type" value="Genomic_DNA"/>
</dbReference>
<dbReference type="AlphaFoldDB" id="A0A447TJ59"/>